<organism evidence="2 3">
    <name type="scientific">Lactococcus taiwanensis</name>
    <dbReference type="NCBI Taxonomy" id="1151742"/>
    <lineage>
        <taxon>Bacteria</taxon>
        <taxon>Bacillati</taxon>
        <taxon>Bacillota</taxon>
        <taxon>Bacilli</taxon>
        <taxon>Lactobacillales</taxon>
        <taxon>Streptococcaceae</taxon>
        <taxon>Lactococcus</taxon>
    </lineage>
</organism>
<dbReference type="RefSeq" id="WP_075525556.1">
    <property type="nucleotide sequence ID" value="NZ_CP070381.1"/>
</dbReference>
<sequence length="97" mass="10684">MENISTEALVKAMVNDVPVVDVRESFEYNEGHIPTAKNIPLSELELRYSEVAPETYIICRSGARSQRAVDFLATKGIPTTNVLGGTQAWDGCLVKEE</sequence>
<dbReference type="SUPFAM" id="SSF52821">
    <property type="entry name" value="Rhodanese/Cell cycle control phosphatase"/>
    <property type="match status" value="1"/>
</dbReference>
<dbReference type="Gene3D" id="3.40.250.10">
    <property type="entry name" value="Rhodanese-like domain"/>
    <property type="match status" value="1"/>
</dbReference>
<proteinExistence type="predicted"/>
<dbReference type="Pfam" id="PF00581">
    <property type="entry name" value="Rhodanese"/>
    <property type="match status" value="1"/>
</dbReference>
<reference evidence="2 3" key="1">
    <citation type="submission" date="2021-02" db="EMBL/GenBank/DDBJ databases">
        <title>Complete genome sequence of Lactococcus lactis strain K_LL004.</title>
        <authorList>
            <person name="Kim H.B."/>
        </authorList>
    </citation>
    <scope>NUCLEOTIDE SEQUENCE [LARGE SCALE GENOMIC DNA]</scope>
    <source>
        <strain evidence="2 3">K_LL004</strain>
    </source>
</reference>
<feature type="domain" description="Rhodanese" evidence="1">
    <location>
        <begin position="13"/>
        <end position="95"/>
    </location>
</feature>
<dbReference type="KEGG" id="lti:JW886_06500"/>
<protein>
    <submittedName>
        <fullName evidence="2">Rhodanese-like domain-containing protein</fullName>
    </submittedName>
</protein>
<evidence type="ECO:0000313" key="2">
    <source>
        <dbReference type="EMBL" id="QSE76115.1"/>
    </source>
</evidence>
<keyword evidence="3" id="KW-1185">Reference proteome</keyword>
<dbReference type="PANTHER" id="PTHR43031:SF17">
    <property type="entry name" value="SULFURTRANSFERASE YTWF-RELATED"/>
    <property type="match status" value="1"/>
</dbReference>
<dbReference type="InterPro" id="IPR001763">
    <property type="entry name" value="Rhodanese-like_dom"/>
</dbReference>
<dbReference type="Proteomes" id="UP000663608">
    <property type="component" value="Chromosome"/>
</dbReference>
<dbReference type="SMART" id="SM00450">
    <property type="entry name" value="RHOD"/>
    <property type="match status" value="1"/>
</dbReference>
<dbReference type="AlphaFoldDB" id="A0AA45KEY7"/>
<accession>A0AA45KEY7</accession>
<gene>
    <name evidence="2" type="ORF">JW886_06500</name>
</gene>
<evidence type="ECO:0000259" key="1">
    <source>
        <dbReference type="PROSITE" id="PS50206"/>
    </source>
</evidence>
<dbReference type="EMBL" id="CP070872">
    <property type="protein sequence ID" value="QSE76115.1"/>
    <property type="molecule type" value="Genomic_DNA"/>
</dbReference>
<dbReference type="PANTHER" id="PTHR43031">
    <property type="entry name" value="FAD-DEPENDENT OXIDOREDUCTASE"/>
    <property type="match status" value="1"/>
</dbReference>
<dbReference type="PROSITE" id="PS50206">
    <property type="entry name" value="RHODANESE_3"/>
    <property type="match status" value="1"/>
</dbReference>
<dbReference type="CDD" id="cd00158">
    <property type="entry name" value="RHOD"/>
    <property type="match status" value="1"/>
</dbReference>
<dbReference type="InterPro" id="IPR036873">
    <property type="entry name" value="Rhodanese-like_dom_sf"/>
</dbReference>
<evidence type="ECO:0000313" key="3">
    <source>
        <dbReference type="Proteomes" id="UP000663608"/>
    </source>
</evidence>
<dbReference type="InterPro" id="IPR050229">
    <property type="entry name" value="GlpE_sulfurtransferase"/>
</dbReference>
<name>A0AA45KEY7_9LACT</name>